<sequence length="210" mass="23346">MSISRGVVYIYVLLGCMANVFAQKVSTKLLQIPNVEYITINTDIISDLELTTDEAKTVFVEAQFDGEYNESLFITTKQEGSQLDLGVHFGPIFENFDDKLAANKQLSIKMKVVVPKNSVVIVNGTSTITHVSGDYKKIQLYMHDGNCYVSDVKGEGEIVTFSGDVLVESYNGEIIANSDYGMVKVVKQIKYPFKLNIHSVKGDIRVNTIK</sequence>
<comment type="caution">
    <text evidence="1">The sequence shown here is derived from an EMBL/GenBank/DDBJ whole genome shotgun (WGS) entry which is preliminary data.</text>
</comment>
<reference evidence="1" key="1">
    <citation type="submission" date="2022-07" db="EMBL/GenBank/DDBJ databases">
        <title>Taxonomy of Novel Oxalotrophic and Methylotrophic Bacteria.</title>
        <authorList>
            <person name="Sahin N."/>
            <person name="Tani A."/>
        </authorList>
    </citation>
    <scope>NUCLEOTIDE SEQUENCE</scope>
    <source>
        <strain evidence="1">AM327</strain>
    </source>
</reference>
<dbReference type="Proteomes" id="UP001143545">
    <property type="component" value="Unassembled WGS sequence"/>
</dbReference>
<accession>A0A9W6B9J3</accession>
<protein>
    <recommendedName>
        <fullName evidence="3">Adhesin domain-containing protein</fullName>
    </recommendedName>
</protein>
<dbReference type="RefSeq" id="WP_281756262.1">
    <property type="nucleotide sequence ID" value="NZ_BRVP01000028.1"/>
</dbReference>
<gene>
    <name evidence="1" type="ORF">NBRC110019_29790</name>
</gene>
<organism evidence="1 2">
    <name type="scientific">Neptunitalea chrysea</name>
    <dbReference type="NCBI Taxonomy" id="1647581"/>
    <lineage>
        <taxon>Bacteria</taxon>
        <taxon>Pseudomonadati</taxon>
        <taxon>Bacteroidota</taxon>
        <taxon>Flavobacteriia</taxon>
        <taxon>Flavobacteriales</taxon>
        <taxon>Flavobacteriaceae</taxon>
        <taxon>Neptunitalea</taxon>
    </lineage>
</organism>
<keyword evidence="2" id="KW-1185">Reference proteome</keyword>
<dbReference type="PROSITE" id="PS51257">
    <property type="entry name" value="PROKAR_LIPOPROTEIN"/>
    <property type="match status" value="1"/>
</dbReference>
<proteinExistence type="predicted"/>
<evidence type="ECO:0000313" key="2">
    <source>
        <dbReference type="Proteomes" id="UP001143545"/>
    </source>
</evidence>
<evidence type="ECO:0000313" key="1">
    <source>
        <dbReference type="EMBL" id="GLB53938.1"/>
    </source>
</evidence>
<dbReference type="AlphaFoldDB" id="A0A9W6B9J3"/>
<dbReference type="EMBL" id="BRVP01000028">
    <property type="protein sequence ID" value="GLB53938.1"/>
    <property type="molecule type" value="Genomic_DNA"/>
</dbReference>
<name>A0A9W6B9J3_9FLAO</name>
<evidence type="ECO:0008006" key="3">
    <source>
        <dbReference type="Google" id="ProtNLM"/>
    </source>
</evidence>